<keyword evidence="4" id="KW-1185">Reference proteome</keyword>
<name>A0ABS8G345_9ALTE</name>
<dbReference type="Gene3D" id="3.30.450.40">
    <property type="match status" value="1"/>
</dbReference>
<evidence type="ECO:0000259" key="1">
    <source>
        <dbReference type="PROSITE" id="PS51831"/>
    </source>
</evidence>
<proteinExistence type="predicted"/>
<organism evidence="3 4">
    <name type="scientific">Fluctibacter halophilus</name>
    <dbReference type="NCBI Taxonomy" id="226011"/>
    <lineage>
        <taxon>Bacteria</taxon>
        <taxon>Pseudomonadati</taxon>
        <taxon>Pseudomonadota</taxon>
        <taxon>Gammaproteobacteria</taxon>
        <taxon>Alteromonadales</taxon>
        <taxon>Alteromonadaceae</taxon>
        <taxon>Fluctibacter</taxon>
    </lineage>
</organism>
<dbReference type="InterPro" id="IPR037522">
    <property type="entry name" value="HD_GYP_dom"/>
</dbReference>
<dbReference type="SMART" id="SM00471">
    <property type="entry name" value="HDc"/>
    <property type="match status" value="1"/>
</dbReference>
<reference evidence="3 4" key="1">
    <citation type="submission" date="2021-10" db="EMBL/GenBank/DDBJ databases">
        <title>Draft genome of Aestuariibacter halophilus JC2043.</title>
        <authorList>
            <person name="Emsley S.A."/>
            <person name="Pfannmuller K.M."/>
            <person name="Ushijima B."/>
            <person name="Saw J.H."/>
            <person name="Videau P."/>
        </authorList>
    </citation>
    <scope>NUCLEOTIDE SEQUENCE [LARGE SCALE GENOMIC DNA]</scope>
    <source>
        <strain evidence="3 4">JC2043</strain>
    </source>
</reference>
<protein>
    <submittedName>
        <fullName evidence="3">HD-GYP domain-containing protein</fullName>
    </submittedName>
</protein>
<dbReference type="PROSITE" id="PS51831">
    <property type="entry name" value="HD"/>
    <property type="match status" value="1"/>
</dbReference>
<dbReference type="InterPro" id="IPR029016">
    <property type="entry name" value="GAF-like_dom_sf"/>
</dbReference>
<evidence type="ECO:0000313" key="4">
    <source>
        <dbReference type="Proteomes" id="UP001520878"/>
    </source>
</evidence>
<dbReference type="InterPro" id="IPR003607">
    <property type="entry name" value="HD/PDEase_dom"/>
</dbReference>
<dbReference type="Proteomes" id="UP001520878">
    <property type="component" value="Unassembled WGS sequence"/>
</dbReference>
<evidence type="ECO:0000259" key="2">
    <source>
        <dbReference type="PROSITE" id="PS51832"/>
    </source>
</evidence>
<evidence type="ECO:0000313" key="3">
    <source>
        <dbReference type="EMBL" id="MCC2614950.1"/>
    </source>
</evidence>
<dbReference type="SUPFAM" id="SSF55781">
    <property type="entry name" value="GAF domain-like"/>
    <property type="match status" value="1"/>
</dbReference>
<feature type="domain" description="HD" evidence="1">
    <location>
        <begin position="184"/>
        <end position="319"/>
    </location>
</feature>
<dbReference type="PROSITE" id="PS51832">
    <property type="entry name" value="HD_GYP"/>
    <property type="match status" value="1"/>
</dbReference>
<dbReference type="SUPFAM" id="SSF109604">
    <property type="entry name" value="HD-domain/PDEase-like"/>
    <property type="match status" value="1"/>
</dbReference>
<comment type="caution">
    <text evidence="3">The sequence shown here is derived from an EMBL/GenBank/DDBJ whole genome shotgun (WGS) entry which is preliminary data.</text>
</comment>
<dbReference type="PANTHER" id="PTHR45228:SF1">
    <property type="entry name" value="CYCLIC DI-GMP PHOSPHODIESTERASE TM_0186"/>
    <property type="match status" value="1"/>
</dbReference>
<dbReference type="Gene3D" id="1.10.3210.10">
    <property type="entry name" value="Hypothetical protein af1432"/>
    <property type="match status" value="1"/>
</dbReference>
<gene>
    <name evidence="3" type="ORF">LJ739_01685</name>
</gene>
<accession>A0ABS8G345</accession>
<dbReference type="CDD" id="cd00077">
    <property type="entry name" value="HDc"/>
    <property type="match status" value="1"/>
</dbReference>
<dbReference type="RefSeq" id="WP_229156863.1">
    <property type="nucleotide sequence ID" value="NZ_JAJEWP010000001.1"/>
</dbReference>
<dbReference type="PANTHER" id="PTHR45228">
    <property type="entry name" value="CYCLIC DI-GMP PHOSPHODIESTERASE TM_0186-RELATED"/>
    <property type="match status" value="1"/>
</dbReference>
<dbReference type="InterPro" id="IPR006674">
    <property type="entry name" value="HD_domain"/>
</dbReference>
<dbReference type="EMBL" id="JAJEWP010000001">
    <property type="protein sequence ID" value="MCC2614950.1"/>
    <property type="molecule type" value="Genomic_DNA"/>
</dbReference>
<dbReference type="Pfam" id="PF13487">
    <property type="entry name" value="HD_5"/>
    <property type="match status" value="1"/>
</dbReference>
<sequence>MEHQDHLQSLNDAQTVQQKLRHLHDAVKQQHPAITRIAVALYDDKTDALKTFIYSADQHTPLEHYQTTLAQTPQLATLAQQGKTRVINDLRELSDSDKPHTQALLEAGYLASYTVPMVFNGHFFGFVFFNAAEVGVFEETLLVELDSVSHLVTLLVFHERANVRTLLATLKSALDLSHGRDPETGSHLERMSRYARLIARKLARQWDFDDQYIEHIYLFAPLHDLGKITVPDRVLLKPGKLTDEEFEEMKLHAINGRQLLDKLIDNYGLSGIGHIDMLKNIANHHHEALDGSGYPDGLKGNDIPVEARIVAVADVFDALTSERPYKKAWSNQQAIDKLRELAGIKLDPDCVNALLDNMEEVEQIQRTFAENPVG</sequence>
<feature type="domain" description="HD-GYP" evidence="2">
    <location>
        <begin position="162"/>
        <end position="370"/>
    </location>
</feature>
<dbReference type="InterPro" id="IPR052020">
    <property type="entry name" value="Cyclic_di-GMP/3'3'-cGAMP_PDE"/>
</dbReference>